<protein>
    <submittedName>
        <fullName evidence="2">Uncharacterized protein</fullName>
    </submittedName>
</protein>
<gene>
    <name evidence="2" type="ORF">MNB_SM-3-1374</name>
</gene>
<name>A0A1W1D1Y7_9ZZZZ</name>
<dbReference type="AlphaFoldDB" id="A0A1W1D1Y7"/>
<reference evidence="2" key="1">
    <citation type="submission" date="2016-10" db="EMBL/GenBank/DDBJ databases">
        <authorList>
            <person name="de Groot N.N."/>
        </authorList>
    </citation>
    <scope>NUCLEOTIDE SEQUENCE</scope>
</reference>
<dbReference type="EMBL" id="FPHP01000001">
    <property type="protein sequence ID" value="SFV74462.1"/>
    <property type="molecule type" value="Genomic_DNA"/>
</dbReference>
<accession>A0A1W1D1Y7</accession>
<sequence>MNIIFRLLFLFGVSTSLFGFGFGGGGGVIGGANDEANDLVNDREFDTWDRWIDDDAPPQEKNENTGDGDSNLSTKIINKSFKLSLGSIKDNWPTDDTYATKDKGGTNTNRDVEITIVDYDDRSKVLSKDPIYWDPTKNGNEHIDSDTITVTKISKRAKVKFYMCADVNNQGKVRIYNLNDCSDTQTQECQFTSDKYFVTCYSSDSFAIRPKEFQVKENKELYISAKDITYEVNATDENKDNVQNYNATSDDYNLTIITHKYIQNSNDFNDSLYGETTLQSYSFSDGASTDTTITYSDIGKIQLQFIDEDFAKIDENDTPYDCSNDDGQNMSYTICSNETNITFIPDHFAFVSGAVHNKNDDNFTYIANDLNMSAYIDATIIAQNADDATVKNFDKDDYINPVSIDFNTSKEDGVIKKIIQDKNLSFEKGELFTKALLFNYTRDTSKAINPFFLDGKDFNITISSTFTKKDADDVTIKDNNGTQQVLDGNATFLYAKTNVPRQIFTKQDTYTVPLFYEVYCYGDDCNTSLLPDKQDSNSTNDPRWFINTKHTAVFGKAKNVSLTHGTGVNVDTQPNGNHQDFMILKLDNDVEFPLKATMQNEANEWLLYNKYDKNTTTNEFEVEFYNSTDDTKWAGVAEENVSATPKIKNSRTNRRTMW</sequence>
<organism evidence="2">
    <name type="scientific">hydrothermal vent metagenome</name>
    <dbReference type="NCBI Taxonomy" id="652676"/>
    <lineage>
        <taxon>unclassified sequences</taxon>
        <taxon>metagenomes</taxon>
        <taxon>ecological metagenomes</taxon>
    </lineage>
</organism>
<proteinExistence type="predicted"/>
<evidence type="ECO:0000313" key="2">
    <source>
        <dbReference type="EMBL" id="SFV74462.1"/>
    </source>
</evidence>
<feature type="compositionally biased region" description="Basic and acidic residues" evidence="1">
    <location>
        <begin position="50"/>
        <end position="64"/>
    </location>
</feature>
<feature type="region of interest" description="Disordered" evidence="1">
    <location>
        <begin position="50"/>
        <end position="71"/>
    </location>
</feature>
<evidence type="ECO:0000256" key="1">
    <source>
        <dbReference type="SAM" id="MobiDB-lite"/>
    </source>
</evidence>